<feature type="non-terminal residue" evidence="3">
    <location>
        <position position="318"/>
    </location>
</feature>
<evidence type="ECO:0000256" key="1">
    <source>
        <dbReference type="SAM" id="MobiDB-lite"/>
    </source>
</evidence>
<dbReference type="EMBL" id="CAJNNV010009685">
    <property type="protein sequence ID" value="CAE8597684.1"/>
    <property type="molecule type" value="Genomic_DNA"/>
</dbReference>
<dbReference type="AlphaFoldDB" id="A0A813E6T8"/>
<feature type="region of interest" description="Disordered" evidence="1">
    <location>
        <begin position="1"/>
        <end position="27"/>
    </location>
</feature>
<dbReference type="InterPro" id="IPR029344">
    <property type="entry name" value="SLBP_RNA_bind"/>
</dbReference>
<feature type="region of interest" description="Disordered" evidence="1">
    <location>
        <begin position="110"/>
        <end position="139"/>
    </location>
</feature>
<feature type="compositionally biased region" description="Low complexity" evidence="1">
    <location>
        <begin position="110"/>
        <end position="123"/>
    </location>
</feature>
<organism evidence="3 4">
    <name type="scientific">Polarella glacialis</name>
    <name type="common">Dinoflagellate</name>
    <dbReference type="NCBI Taxonomy" id="89957"/>
    <lineage>
        <taxon>Eukaryota</taxon>
        <taxon>Sar</taxon>
        <taxon>Alveolata</taxon>
        <taxon>Dinophyceae</taxon>
        <taxon>Suessiales</taxon>
        <taxon>Suessiaceae</taxon>
        <taxon>Polarella</taxon>
    </lineage>
</organism>
<evidence type="ECO:0000313" key="4">
    <source>
        <dbReference type="Proteomes" id="UP000654075"/>
    </source>
</evidence>
<reference evidence="3" key="1">
    <citation type="submission" date="2021-02" db="EMBL/GenBank/DDBJ databases">
        <authorList>
            <person name="Dougan E. K."/>
            <person name="Rhodes N."/>
            <person name="Thang M."/>
            <person name="Chan C."/>
        </authorList>
    </citation>
    <scope>NUCLEOTIDE SEQUENCE</scope>
</reference>
<sequence length="318" mass="34453">ARGLVPPLRELVGGGSPEASPAGRQGTRDARGLLLGFVEHYLQYFQGPQPRPRISLWEGCCQDVEQAEPRAGSQLLAASHGAAAIEELSRLRVALTGGASSWGLARQTAGGTSGALPAGAPALVTPPPLPRPQRRKLSPVREVGSPVLGAAASGSVAIDEDLKAFPSAPSMPALQGQPVLAAEEATARAVAMAEAVLFEEPKAQTRGSRWQIDEQWLATRHRDGRIVDSVQLDAALDYGLGREGWEKRFSRREHQIRIGKATDEYRRWEAHWAIHCRSEADPVTPRAVEQSTKSIFESSYREWRVNLHHRAVLPASNS</sequence>
<gene>
    <name evidence="3" type="ORF">PGLA1383_LOCUS16118</name>
</gene>
<name>A0A813E6T8_POLGL</name>
<keyword evidence="4" id="KW-1185">Reference proteome</keyword>
<protein>
    <recommendedName>
        <fullName evidence="2">Histone RNA hairpin-binding protein RNA-binding domain-containing protein</fullName>
    </recommendedName>
</protein>
<dbReference type="GO" id="GO:0003723">
    <property type="term" value="F:RNA binding"/>
    <property type="evidence" value="ECO:0007669"/>
    <property type="project" value="InterPro"/>
</dbReference>
<comment type="caution">
    <text evidence="3">The sequence shown here is derived from an EMBL/GenBank/DDBJ whole genome shotgun (WGS) entry which is preliminary data.</text>
</comment>
<dbReference type="Proteomes" id="UP000654075">
    <property type="component" value="Unassembled WGS sequence"/>
</dbReference>
<feature type="domain" description="Histone RNA hairpin-binding protein RNA-binding" evidence="2">
    <location>
        <begin position="246"/>
        <end position="309"/>
    </location>
</feature>
<evidence type="ECO:0000259" key="2">
    <source>
        <dbReference type="Pfam" id="PF15247"/>
    </source>
</evidence>
<accession>A0A813E6T8</accession>
<dbReference type="Gene3D" id="1.10.8.1120">
    <property type="entry name" value="Histone RNA hairpin-binding protein RNA-binding domain"/>
    <property type="match status" value="1"/>
</dbReference>
<dbReference type="OrthoDB" id="419694at2759"/>
<evidence type="ECO:0000313" key="3">
    <source>
        <dbReference type="EMBL" id="CAE8597684.1"/>
    </source>
</evidence>
<dbReference type="InterPro" id="IPR038294">
    <property type="entry name" value="SLBP_RNA_bind_sf"/>
</dbReference>
<dbReference type="Pfam" id="PF15247">
    <property type="entry name" value="SLBP_RNA_bind"/>
    <property type="match status" value="1"/>
</dbReference>
<proteinExistence type="predicted"/>